<evidence type="ECO:0000256" key="1">
    <source>
        <dbReference type="SAM" id="MobiDB-lite"/>
    </source>
</evidence>
<name>S8BUI9_9LAMI</name>
<dbReference type="OrthoDB" id="1939092at2759"/>
<feature type="region of interest" description="Disordered" evidence="1">
    <location>
        <begin position="61"/>
        <end position="107"/>
    </location>
</feature>
<dbReference type="AlphaFoldDB" id="S8BUI9"/>
<proteinExistence type="predicted"/>
<comment type="caution">
    <text evidence="2">The sequence shown here is derived from an EMBL/GenBank/DDBJ whole genome shotgun (WGS) entry which is preliminary data.</text>
</comment>
<protein>
    <submittedName>
        <fullName evidence="2">Uncharacterized protein</fullName>
    </submittedName>
</protein>
<keyword evidence="3" id="KW-1185">Reference proteome</keyword>
<accession>S8BUI9</accession>
<evidence type="ECO:0000313" key="3">
    <source>
        <dbReference type="Proteomes" id="UP000015453"/>
    </source>
</evidence>
<reference evidence="2 3" key="1">
    <citation type="journal article" date="2013" name="BMC Genomics">
        <title>The miniature genome of a carnivorous plant Genlisea aurea contains a low number of genes and short non-coding sequences.</title>
        <authorList>
            <person name="Leushkin E.V."/>
            <person name="Sutormin R.A."/>
            <person name="Nabieva E.R."/>
            <person name="Penin A.A."/>
            <person name="Kondrashov A.S."/>
            <person name="Logacheva M.D."/>
        </authorList>
    </citation>
    <scope>NUCLEOTIDE SEQUENCE [LARGE SCALE GENOMIC DNA]</scope>
</reference>
<dbReference type="PANTHER" id="PTHR34281">
    <property type="entry name" value="PROTEIN EARLY FLOWERING 3"/>
    <property type="match status" value="1"/>
</dbReference>
<dbReference type="PANTHER" id="PTHR34281:SF2">
    <property type="entry name" value="PROTEIN EARLY FLOWERING 3"/>
    <property type="match status" value="1"/>
</dbReference>
<dbReference type="Proteomes" id="UP000015453">
    <property type="component" value="Unassembled WGS sequence"/>
</dbReference>
<dbReference type="InterPro" id="IPR039319">
    <property type="entry name" value="ELF3-like"/>
</dbReference>
<gene>
    <name evidence="2" type="ORF">M569_16778</name>
</gene>
<dbReference type="EMBL" id="AUSU01009602">
    <property type="protein sequence ID" value="EPS58039.1"/>
    <property type="molecule type" value="Genomic_DNA"/>
</dbReference>
<evidence type="ECO:0000313" key="2">
    <source>
        <dbReference type="EMBL" id="EPS58039.1"/>
    </source>
</evidence>
<dbReference type="GO" id="GO:2000028">
    <property type="term" value="P:regulation of photoperiodism, flowering"/>
    <property type="evidence" value="ECO:0007669"/>
    <property type="project" value="InterPro"/>
</dbReference>
<organism evidence="2 3">
    <name type="scientific">Genlisea aurea</name>
    <dbReference type="NCBI Taxonomy" id="192259"/>
    <lineage>
        <taxon>Eukaryota</taxon>
        <taxon>Viridiplantae</taxon>
        <taxon>Streptophyta</taxon>
        <taxon>Embryophyta</taxon>
        <taxon>Tracheophyta</taxon>
        <taxon>Spermatophyta</taxon>
        <taxon>Magnoliopsida</taxon>
        <taxon>eudicotyledons</taxon>
        <taxon>Gunneridae</taxon>
        <taxon>Pentapetalae</taxon>
        <taxon>asterids</taxon>
        <taxon>lamiids</taxon>
        <taxon>Lamiales</taxon>
        <taxon>Lentibulariaceae</taxon>
        <taxon>Genlisea</taxon>
    </lineage>
</organism>
<sequence>MIKSCLDLVAFRIGSLHKRLILTMSSLMVLENQVQRLIAAAPNFLVEGAAAVIFSRPAKTFSGKKKRTTGGPERRDHHPQQQQQQQQRSISENVPEDPSGSAARDDGSCGGASSFCFGRHLLRGGRQLLIPVISPSEGLVYKPYPVPTTCEGGCCGPDPGNNFFPSPVYGVPAASSARIPSDDDVVVQGSSSSASCSPVERDVLQLFPAAGKGGTGRRNGDWPIRAVPRNGVSASESAARIFRCIQEERKRHDSV</sequence>